<evidence type="ECO:0000313" key="2">
    <source>
        <dbReference type="Proteomes" id="UP000032142"/>
    </source>
</evidence>
<comment type="caution">
    <text evidence="1">The sequence shown here is derived from an EMBL/GenBank/DDBJ whole genome shotgun (WGS) entry which is preliminary data.</text>
</comment>
<name>A0A0B0MD72_GOSAR</name>
<protein>
    <submittedName>
        <fullName evidence="1">Uncharacterized protein</fullName>
    </submittedName>
</protein>
<dbReference type="EMBL" id="JRRC01035177">
    <property type="protein sequence ID" value="KHF98296.1"/>
    <property type="molecule type" value="Genomic_DNA"/>
</dbReference>
<evidence type="ECO:0000313" key="1">
    <source>
        <dbReference type="EMBL" id="KHF98296.1"/>
    </source>
</evidence>
<dbReference type="Proteomes" id="UP000032142">
    <property type="component" value="Unassembled WGS sequence"/>
</dbReference>
<dbReference type="AlphaFoldDB" id="A0A0B0MD72"/>
<organism evidence="1 2">
    <name type="scientific">Gossypium arboreum</name>
    <name type="common">Tree cotton</name>
    <name type="synonym">Gossypium nanking</name>
    <dbReference type="NCBI Taxonomy" id="29729"/>
    <lineage>
        <taxon>Eukaryota</taxon>
        <taxon>Viridiplantae</taxon>
        <taxon>Streptophyta</taxon>
        <taxon>Embryophyta</taxon>
        <taxon>Tracheophyta</taxon>
        <taxon>Spermatophyta</taxon>
        <taxon>Magnoliopsida</taxon>
        <taxon>eudicotyledons</taxon>
        <taxon>Gunneridae</taxon>
        <taxon>Pentapetalae</taxon>
        <taxon>rosids</taxon>
        <taxon>malvids</taxon>
        <taxon>Malvales</taxon>
        <taxon>Malvaceae</taxon>
        <taxon>Malvoideae</taxon>
        <taxon>Gossypium</taxon>
    </lineage>
</organism>
<accession>A0A0B0MD72</accession>
<gene>
    <name evidence="1" type="ORF">F383_37545</name>
</gene>
<sequence>MATRQARVLGRGILTLNCRVPQGTHGRVT</sequence>
<reference evidence="2" key="1">
    <citation type="submission" date="2014-09" db="EMBL/GenBank/DDBJ databases">
        <authorList>
            <person name="Mudge J."/>
            <person name="Ramaraj T."/>
            <person name="Lindquist I.E."/>
            <person name="Bharti A.K."/>
            <person name="Sundararajan A."/>
            <person name="Cameron C.T."/>
            <person name="Woodward J.E."/>
            <person name="May G.D."/>
            <person name="Brubaker C."/>
            <person name="Broadhvest J."/>
            <person name="Wilkins T.A."/>
        </authorList>
    </citation>
    <scope>NUCLEOTIDE SEQUENCE</scope>
    <source>
        <strain evidence="2">cv. AKA8401</strain>
    </source>
</reference>
<proteinExistence type="predicted"/>
<keyword evidence="2" id="KW-1185">Reference proteome</keyword>